<name>X1I2M4_9ZZZZ</name>
<evidence type="ECO:0000313" key="1">
    <source>
        <dbReference type="EMBL" id="GAH76661.1"/>
    </source>
</evidence>
<dbReference type="AlphaFoldDB" id="X1I2M4"/>
<feature type="non-terminal residue" evidence="1">
    <location>
        <position position="200"/>
    </location>
</feature>
<sequence length="200" mass="23717">PEDFPVEKLHIMKAQHELWVEQTLSESKDIRKTAQDVIYADLIDAIVEACQLDSWDKWASRALSTNMNWDEYAHERLFEFYNKILGAVWPKTLPELECALKKLTYEIYEAIQTFVEHCKSSETRDGILVEERFYKSQGWIEDHDVYQQLFKEYEEWQHKCQSHVEEATKAANWLADVVRRDINPLFFATKGKFFVIMGPF</sequence>
<dbReference type="EMBL" id="BARU01042878">
    <property type="protein sequence ID" value="GAH76661.1"/>
    <property type="molecule type" value="Genomic_DNA"/>
</dbReference>
<accession>X1I2M4</accession>
<gene>
    <name evidence="1" type="ORF">S03H2_65782</name>
</gene>
<organism evidence="1">
    <name type="scientific">marine sediment metagenome</name>
    <dbReference type="NCBI Taxonomy" id="412755"/>
    <lineage>
        <taxon>unclassified sequences</taxon>
        <taxon>metagenomes</taxon>
        <taxon>ecological metagenomes</taxon>
    </lineage>
</organism>
<protein>
    <submittedName>
        <fullName evidence="1">Uncharacterized protein</fullName>
    </submittedName>
</protein>
<feature type="non-terminal residue" evidence="1">
    <location>
        <position position="1"/>
    </location>
</feature>
<proteinExistence type="predicted"/>
<reference evidence="1" key="1">
    <citation type="journal article" date="2014" name="Front. Microbiol.">
        <title>High frequency of phylogenetically diverse reductive dehalogenase-homologous genes in deep subseafloor sedimentary metagenomes.</title>
        <authorList>
            <person name="Kawai M."/>
            <person name="Futagami T."/>
            <person name="Toyoda A."/>
            <person name="Takaki Y."/>
            <person name="Nishi S."/>
            <person name="Hori S."/>
            <person name="Arai W."/>
            <person name="Tsubouchi T."/>
            <person name="Morono Y."/>
            <person name="Uchiyama I."/>
            <person name="Ito T."/>
            <person name="Fujiyama A."/>
            <person name="Inagaki F."/>
            <person name="Takami H."/>
        </authorList>
    </citation>
    <scope>NUCLEOTIDE SEQUENCE</scope>
    <source>
        <strain evidence="1">Expedition CK06-06</strain>
    </source>
</reference>
<comment type="caution">
    <text evidence="1">The sequence shown here is derived from an EMBL/GenBank/DDBJ whole genome shotgun (WGS) entry which is preliminary data.</text>
</comment>